<protein>
    <submittedName>
        <fullName evidence="2">Mce related protein</fullName>
    </submittedName>
</protein>
<sequence>MPDKLSAGMPIRYLGIDIGQVQSLELNASRNEVQASAVLYPGICQHFRAPRYSLLGYYAANLRPRA</sequence>
<feature type="domain" description="Mce/MlaD" evidence="1">
    <location>
        <begin position="4"/>
        <end position="40"/>
    </location>
</feature>
<reference evidence="2 3" key="1">
    <citation type="submission" date="2019-03" db="EMBL/GenBank/DDBJ databases">
        <authorList>
            <consortium name="Pathogen Informatics"/>
        </authorList>
    </citation>
    <scope>NUCLEOTIDE SEQUENCE [LARGE SCALE GENOMIC DNA]</scope>
    <source>
        <strain evidence="2 3">NCTC12993</strain>
    </source>
</reference>
<dbReference type="Pfam" id="PF02470">
    <property type="entry name" value="MlaD"/>
    <property type="match status" value="1"/>
</dbReference>
<name>A0A485A4S2_KLUCR</name>
<evidence type="ECO:0000259" key="1">
    <source>
        <dbReference type="Pfam" id="PF02470"/>
    </source>
</evidence>
<keyword evidence="3" id="KW-1185">Reference proteome</keyword>
<organism evidence="2 3">
    <name type="scientific">Kluyvera cryocrescens</name>
    <name type="common">Kluyvera citrophila</name>
    <dbReference type="NCBI Taxonomy" id="580"/>
    <lineage>
        <taxon>Bacteria</taxon>
        <taxon>Pseudomonadati</taxon>
        <taxon>Pseudomonadota</taxon>
        <taxon>Gammaproteobacteria</taxon>
        <taxon>Enterobacterales</taxon>
        <taxon>Enterobacteriaceae</taxon>
        <taxon>Kluyvera</taxon>
    </lineage>
</organism>
<gene>
    <name evidence="2" type="ORF">NCTC12993_00279</name>
</gene>
<evidence type="ECO:0000313" key="2">
    <source>
        <dbReference type="EMBL" id="VFS55892.1"/>
    </source>
</evidence>
<dbReference type="Proteomes" id="UP000401081">
    <property type="component" value="Unassembled WGS sequence"/>
</dbReference>
<dbReference type="AlphaFoldDB" id="A0A485A4S2"/>
<accession>A0A485A4S2</accession>
<proteinExistence type="predicted"/>
<evidence type="ECO:0000313" key="3">
    <source>
        <dbReference type="Proteomes" id="UP000401081"/>
    </source>
</evidence>
<dbReference type="InterPro" id="IPR003399">
    <property type="entry name" value="Mce/MlaD"/>
</dbReference>
<dbReference type="EMBL" id="CAADJD010000004">
    <property type="protein sequence ID" value="VFS55892.1"/>
    <property type="molecule type" value="Genomic_DNA"/>
</dbReference>